<organism evidence="1 2">
    <name type="scientific">Cyprinus carpio carpio</name>
    <dbReference type="NCBI Taxonomy" id="630221"/>
    <lineage>
        <taxon>Eukaryota</taxon>
        <taxon>Metazoa</taxon>
        <taxon>Chordata</taxon>
        <taxon>Craniata</taxon>
        <taxon>Vertebrata</taxon>
        <taxon>Euteleostomi</taxon>
        <taxon>Actinopterygii</taxon>
        <taxon>Neopterygii</taxon>
        <taxon>Teleostei</taxon>
        <taxon>Ostariophysi</taxon>
        <taxon>Cypriniformes</taxon>
        <taxon>Cyprinidae</taxon>
        <taxon>Cyprininae</taxon>
        <taxon>Cyprinus</taxon>
    </lineage>
</organism>
<reference evidence="1" key="2">
    <citation type="submission" date="2025-09" db="UniProtKB">
        <authorList>
            <consortium name="Ensembl"/>
        </authorList>
    </citation>
    <scope>IDENTIFICATION</scope>
</reference>
<sequence>MNMTRKSRRPMLNNAGSDIIKAKSNVLIPLAARISLRTRPILANRITRNRVGDTNHPSLASPDGPVPKRKYLELATRITYQTVKSCTYQRWTE</sequence>
<evidence type="ECO:0000313" key="1">
    <source>
        <dbReference type="Ensembl" id="ENSCCRP00000013870.1"/>
    </source>
</evidence>
<protein>
    <submittedName>
        <fullName evidence="1">Uncharacterized protein</fullName>
    </submittedName>
</protein>
<keyword evidence="2" id="KW-1185">Reference proteome</keyword>
<dbReference type="OMA" id="ATRITYQ"/>
<dbReference type="GeneTree" id="ENSGT00940000176919"/>
<dbReference type="Proteomes" id="UP001108240">
    <property type="component" value="Unplaced"/>
</dbReference>
<evidence type="ECO:0000313" key="2">
    <source>
        <dbReference type="Proteomes" id="UP001108240"/>
    </source>
</evidence>
<name>A0A8C1A7D7_CYPCA</name>
<accession>A0A8C1A7D7</accession>
<dbReference type="AlphaFoldDB" id="A0A8C1A7D7"/>
<reference evidence="1" key="1">
    <citation type="submission" date="2025-08" db="UniProtKB">
        <authorList>
            <consortium name="Ensembl"/>
        </authorList>
    </citation>
    <scope>IDENTIFICATION</scope>
</reference>
<proteinExistence type="predicted"/>
<dbReference type="Ensembl" id="ENSCCRT00000015157.2">
    <property type="protein sequence ID" value="ENSCCRP00000013870.1"/>
    <property type="gene ID" value="ENSCCRG00000007962.2"/>
</dbReference>